<sequence length="116" mass="13649">MCDTKELYIVLHIYAMKWLIAQIHSTYWIDFDLSALWRQIVKYPSFLNFNSLYHDHTRCYRHFLIKSSLSHSLTLSLSLSLSVCLSHTPPHTHSALDLEFPFELLVSFRNKGYATI</sequence>
<dbReference type="Proteomes" id="UP000607653">
    <property type="component" value="Unassembled WGS sequence"/>
</dbReference>
<evidence type="ECO:0000313" key="1">
    <source>
        <dbReference type="EMBL" id="DAD18598.1"/>
    </source>
</evidence>
<organism evidence="1 2">
    <name type="scientific">Nelumbo nucifera</name>
    <name type="common">Sacred lotus</name>
    <dbReference type="NCBI Taxonomy" id="4432"/>
    <lineage>
        <taxon>Eukaryota</taxon>
        <taxon>Viridiplantae</taxon>
        <taxon>Streptophyta</taxon>
        <taxon>Embryophyta</taxon>
        <taxon>Tracheophyta</taxon>
        <taxon>Spermatophyta</taxon>
        <taxon>Magnoliopsida</taxon>
        <taxon>Proteales</taxon>
        <taxon>Nelumbonaceae</taxon>
        <taxon>Nelumbo</taxon>
    </lineage>
</organism>
<accession>A0A822XM39</accession>
<protein>
    <submittedName>
        <fullName evidence="1">Uncharacterized protein</fullName>
    </submittedName>
</protein>
<evidence type="ECO:0000313" key="2">
    <source>
        <dbReference type="Proteomes" id="UP000607653"/>
    </source>
</evidence>
<keyword evidence="2" id="KW-1185">Reference proteome</keyword>
<gene>
    <name evidence="1" type="ORF">HUJ06_020061</name>
</gene>
<reference evidence="1 2" key="1">
    <citation type="journal article" date="2020" name="Mol. Biol. Evol.">
        <title>Distinct Expression and Methylation Patterns for Genes with Different Fates following a Single Whole-Genome Duplication in Flowering Plants.</title>
        <authorList>
            <person name="Shi T."/>
            <person name="Rahmani R.S."/>
            <person name="Gugger P.F."/>
            <person name="Wang M."/>
            <person name="Li H."/>
            <person name="Zhang Y."/>
            <person name="Li Z."/>
            <person name="Wang Q."/>
            <person name="Van de Peer Y."/>
            <person name="Marchal K."/>
            <person name="Chen J."/>
        </authorList>
    </citation>
    <scope>NUCLEOTIDE SEQUENCE [LARGE SCALE GENOMIC DNA]</scope>
    <source>
        <tissue evidence="1">Leaf</tissue>
    </source>
</reference>
<proteinExistence type="predicted"/>
<name>A0A822XM39_NELNU</name>
<dbReference type="EMBL" id="DUZY01000001">
    <property type="protein sequence ID" value="DAD18598.1"/>
    <property type="molecule type" value="Genomic_DNA"/>
</dbReference>
<dbReference type="AlphaFoldDB" id="A0A822XM39"/>
<comment type="caution">
    <text evidence="1">The sequence shown here is derived from an EMBL/GenBank/DDBJ whole genome shotgun (WGS) entry which is preliminary data.</text>
</comment>